<dbReference type="CDD" id="cd02440">
    <property type="entry name" value="AdoMet_MTases"/>
    <property type="match status" value="1"/>
</dbReference>
<dbReference type="InterPro" id="IPR002942">
    <property type="entry name" value="S4_RNA-bd"/>
</dbReference>
<dbReference type="InterPro" id="IPR004538">
    <property type="entry name" value="Hemolysin_A/TlyA"/>
</dbReference>
<keyword evidence="1 3" id="KW-0694">RNA-binding</keyword>
<sequence length="408" mass="44561">MRATPPPLVQPLLALVRHVPPRARTPRPRPCRAAPAPVRRARRGAIRERRHLGRADRPGARRPAPGPSGRRTRAREWPGRRTSAREWPGRGSHEWDRRGGRSHERDRPGGRSHERDRPGRRARRRDRAGEQGPRRPARAAVRHPAVTRLDAELVARGLARSRAVAAELIAAGRVSVDGTVVHKAAAKVTSTQRLDVSGEQDPWVGRAAYKLIAALEAFPQVRFDGRRVIDVGASTGGFTQVALHHGATRVEAIDVGHGQLAAEVRSDPRVTDRSGINVRDLDPHEVGGPAPVVVADLSFISLHLVLDRLGALLAEGGDLVILIKPQFEVGKERLGREGVVKSVQQRREVVEAVLADLPTHGLHAHGLAHSPVAGSNGNREYLLWARHEQAGKMGSAQIAEFLSSIERE</sequence>
<dbReference type="PANTHER" id="PTHR32319">
    <property type="entry name" value="BACTERIAL HEMOLYSIN-LIKE PROTEIN"/>
    <property type="match status" value="1"/>
</dbReference>
<protein>
    <submittedName>
        <fullName evidence="6">TlyA family RNA methyltransferase</fullName>
    </submittedName>
</protein>
<dbReference type="PROSITE" id="PS50889">
    <property type="entry name" value="S4"/>
    <property type="match status" value="1"/>
</dbReference>
<dbReference type="Pfam" id="PF01728">
    <property type="entry name" value="FtsJ"/>
    <property type="match status" value="1"/>
</dbReference>
<keyword evidence="6" id="KW-0808">Transferase</keyword>
<accession>A0A967E8B7</accession>
<keyword evidence="6" id="KW-0489">Methyltransferase</keyword>
<feature type="compositionally biased region" description="Basic residues" evidence="4">
    <location>
        <begin position="39"/>
        <end position="52"/>
    </location>
</feature>
<dbReference type="Pfam" id="PF01479">
    <property type="entry name" value="S4"/>
    <property type="match status" value="1"/>
</dbReference>
<keyword evidence="7" id="KW-1185">Reference proteome</keyword>
<dbReference type="EMBL" id="JAAOIV010000002">
    <property type="protein sequence ID" value="NHN55052.1"/>
    <property type="molecule type" value="Genomic_DNA"/>
</dbReference>
<proteinExistence type="inferred from homology"/>
<dbReference type="GO" id="GO:0008168">
    <property type="term" value="F:methyltransferase activity"/>
    <property type="evidence" value="ECO:0007669"/>
    <property type="project" value="UniProtKB-KW"/>
</dbReference>
<evidence type="ECO:0000256" key="4">
    <source>
        <dbReference type="SAM" id="MobiDB-lite"/>
    </source>
</evidence>
<feature type="domain" description="RNA-binding S4" evidence="5">
    <location>
        <begin position="147"/>
        <end position="210"/>
    </location>
</feature>
<evidence type="ECO:0000256" key="2">
    <source>
        <dbReference type="ARBA" id="ARBA00029460"/>
    </source>
</evidence>
<feature type="compositionally biased region" description="Basic residues" evidence="4">
    <location>
        <begin position="19"/>
        <end position="30"/>
    </location>
</feature>
<comment type="similarity">
    <text evidence="2">Belongs to the TlyA family.</text>
</comment>
<reference evidence="6" key="1">
    <citation type="submission" date="2020-03" db="EMBL/GenBank/DDBJ databases">
        <title>Draft sequencing of Calidifontibacter sp. DB0510.</title>
        <authorList>
            <person name="Kim D.-U."/>
        </authorList>
    </citation>
    <scope>NUCLEOTIDE SEQUENCE</scope>
    <source>
        <strain evidence="6">DB0510</strain>
    </source>
</reference>
<dbReference type="PANTHER" id="PTHR32319:SF0">
    <property type="entry name" value="BACTERIAL HEMOLYSIN-LIKE PROTEIN"/>
    <property type="match status" value="1"/>
</dbReference>
<dbReference type="InterPro" id="IPR029063">
    <property type="entry name" value="SAM-dependent_MTases_sf"/>
</dbReference>
<dbReference type="GO" id="GO:0003723">
    <property type="term" value="F:RNA binding"/>
    <property type="evidence" value="ECO:0007669"/>
    <property type="project" value="UniProtKB-KW"/>
</dbReference>
<dbReference type="SUPFAM" id="SSF53335">
    <property type="entry name" value="S-adenosyl-L-methionine-dependent methyltransferases"/>
    <property type="match status" value="1"/>
</dbReference>
<evidence type="ECO:0000259" key="5">
    <source>
        <dbReference type="SMART" id="SM00363"/>
    </source>
</evidence>
<name>A0A967E8B7_9MICO</name>
<evidence type="ECO:0000313" key="7">
    <source>
        <dbReference type="Proteomes" id="UP000744769"/>
    </source>
</evidence>
<evidence type="ECO:0000256" key="1">
    <source>
        <dbReference type="ARBA" id="ARBA00022884"/>
    </source>
</evidence>
<dbReference type="SUPFAM" id="SSF55174">
    <property type="entry name" value="Alpha-L RNA-binding motif"/>
    <property type="match status" value="1"/>
</dbReference>
<gene>
    <name evidence="6" type="ORF">G9U51_04525</name>
</gene>
<feature type="region of interest" description="Disordered" evidence="4">
    <location>
        <begin position="19"/>
        <end position="142"/>
    </location>
</feature>
<dbReference type="SMART" id="SM00363">
    <property type="entry name" value="S4"/>
    <property type="match status" value="1"/>
</dbReference>
<comment type="caution">
    <text evidence="6">The sequence shown here is derived from an EMBL/GenBank/DDBJ whole genome shotgun (WGS) entry which is preliminary data.</text>
</comment>
<dbReference type="AlphaFoldDB" id="A0A967E8B7"/>
<evidence type="ECO:0000313" key="6">
    <source>
        <dbReference type="EMBL" id="NHN55052.1"/>
    </source>
</evidence>
<organism evidence="6 7">
    <name type="scientific">Metallococcus carri</name>
    <dbReference type="NCBI Taxonomy" id="1656884"/>
    <lineage>
        <taxon>Bacteria</taxon>
        <taxon>Bacillati</taxon>
        <taxon>Actinomycetota</taxon>
        <taxon>Actinomycetes</taxon>
        <taxon>Micrococcales</taxon>
        <taxon>Dermacoccaceae</taxon>
        <taxon>Metallococcus</taxon>
    </lineage>
</organism>
<dbReference type="CDD" id="cd00165">
    <property type="entry name" value="S4"/>
    <property type="match status" value="1"/>
</dbReference>
<dbReference type="InterPro" id="IPR036986">
    <property type="entry name" value="S4_RNA-bd_sf"/>
</dbReference>
<dbReference type="GO" id="GO:0032259">
    <property type="term" value="P:methylation"/>
    <property type="evidence" value="ECO:0007669"/>
    <property type="project" value="UniProtKB-KW"/>
</dbReference>
<dbReference type="NCBIfam" id="TIGR00478">
    <property type="entry name" value="tly"/>
    <property type="match status" value="1"/>
</dbReference>
<dbReference type="Gene3D" id="3.40.50.150">
    <property type="entry name" value="Vaccinia Virus protein VP39"/>
    <property type="match status" value="1"/>
</dbReference>
<feature type="compositionally biased region" description="Basic and acidic residues" evidence="4">
    <location>
        <begin position="74"/>
        <end position="119"/>
    </location>
</feature>
<evidence type="ECO:0000256" key="3">
    <source>
        <dbReference type="PROSITE-ProRule" id="PRU00182"/>
    </source>
</evidence>
<dbReference type="InterPro" id="IPR047048">
    <property type="entry name" value="TlyA"/>
</dbReference>
<dbReference type="Gene3D" id="3.10.290.10">
    <property type="entry name" value="RNA-binding S4 domain"/>
    <property type="match status" value="1"/>
</dbReference>
<dbReference type="InterPro" id="IPR002877">
    <property type="entry name" value="RNA_MeTrfase_FtsJ_dom"/>
</dbReference>
<dbReference type="Proteomes" id="UP000744769">
    <property type="component" value="Unassembled WGS sequence"/>
</dbReference>